<keyword evidence="3" id="KW-1185">Reference proteome</keyword>
<name>A0A8J6XLT4_9CYAN</name>
<evidence type="ECO:0000313" key="2">
    <source>
        <dbReference type="EMBL" id="MBD2778719.1"/>
    </source>
</evidence>
<dbReference type="Proteomes" id="UP000629098">
    <property type="component" value="Unassembled WGS sequence"/>
</dbReference>
<protein>
    <submittedName>
        <fullName evidence="2">ATP-binding protein</fullName>
    </submittedName>
</protein>
<organism evidence="2 3">
    <name type="scientific">Iningainema tapete BLCC-T55</name>
    <dbReference type="NCBI Taxonomy" id="2748662"/>
    <lineage>
        <taxon>Bacteria</taxon>
        <taxon>Bacillati</taxon>
        <taxon>Cyanobacteriota</taxon>
        <taxon>Cyanophyceae</taxon>
        <taxon>Nostocales</taxon>
        <taxon>Scytonemataceae</taxon>
        <taxon>Iningainema tapete</taxon>
    </lineage>
</organism>
<dbReference type="SUPFAM" id="SSF52540">
    <property type="entry name" value="P-loop containing nucleoside triphosphate hydrolases"/>
    <property type="match status" value="1"/>
</dbReference>
<evidence type="ECO:0000313" key="3">
    <source>
        <dbReference type="Proteomes" id="UP000629098"/>
    </source>
</evidence>
<proteinExistence type="predicted"/>
<keyword evidence="2" id="KW-0067">ATP-binding</keyword>
<reference evidence="2" key="1">
    <citation type="submission" date="2020-09" db="EMBL/GenBank/DDBJ databases">
        <title>Iningainema tapete sp. nov. (Scytonemataceae, Cyanobacteria) from greenhouses in central Florida (USA) produces two types of nodularin with biosynthetic potential for microcystin-LR and anabaenopeptins.</title>
        <authorList>
            <person name="Berthold D.E."/>
            <person name="Lefler F.W."/>
            <person name="Huang I.-S."/>
            <person name="Abdulla H."/>
            <person name="Zimba P.V."/>
            <person name="Laughinghouse H.D. IV."/>
        </authorList>
    </citation>
    <scope>NUCLEOTIDE SEQUENCE</scope>
    <source>
        <strain evidence="2">BLCCT55</strain>
    </source>
</reference>
<keyword evidence="2" id="KW-0547">Nucleotide-binding</keyword>
<gene>
    <name evidence="2" type="ORF">ICL16_43415</name>
</gene>
<dbReference type="InterPro" id="IPR027417">
    <property type="entry name" value="P-loop_NTPase"/>
</dbReference>
<evidence type="ECO:0000259" key="1">
    <source>
        <dbReference type="Pfam" id="PF13191"/>
    </source>
</evidence>
<comment type="caution">
    <text evidence="2">The sequence shown here is derived from an EMBL/GenBank/DDBJ whole genome shotgun (WGS) entry which is preliminary data.</text>
</comment>
<feature type="domain" description="Orc1-like AAA ATPase" evidence="1">
    <location>
        <begin position="63"/>
        <end position="230"/>
    </location>
</feature>
<dbReference type="GO" id="GO:0005524">
    <property type="term" value="F:ATP binding"/>
    <property type="evidence" value="ECO:0007669"/>
    <property type="project" value="UniProtKB-KW"/>
</dbReference>
<dbReference type="Pfam" id="PF13191">
    <property type="entry name" value="AAA_16"/>
    <property type="match status" value="1"/>
</dbReference>
<dbReference type="AlphaFoldDB" id="A0A8J6XLT4"/>
<dbReference type="EMBL" id="JACXAE010000134">
    <property type="protein sequence ID" value="MBD2778719.1"/>
    <property type="molecule type" value="Genomic_DNA"/>
</dbReference>
<dbReference type="InterPro" id="IPR041664">
    <property type="entry name" value="AAA_16"/>
</dbReference>
<accession>A0A8J6XLT4</accession>
<sequence length="457" mass="52206">MASFKKDASSGENPLVSLIANLYNAFEPLQPLPAGDPAYVDCQEVRGDWDVLEDLGQKIILSPQPTCRLYTGHRGVGKSTELLRLQDHLRRQGYFVVYLAADKADIEPEDTEYSDILLACTRHVLESLKDYANPSPLLNWLKSRWQSLKDLALTELSFEGLEVEGQISQFAKLTANLRAVPNLRQEIRKQVDAHTVSLVDALNQFIEQAQKKLPSGFSQLVIVADNLDRIVPIIQENGRNNHDEIFLDRSEQLKALKCHVIYTVPISMVYSRRCTLLEDSYGKPQVLPMIMVRNPENGIYAPGVTKMKEVIAKRVATVDFNVSKFLETKVFDSAETLERLCLMSGGHVRNLMFLMQTAIERTAKLPIPARAVQRAITEARDTYRNTVEEEQWITLAKVSRFKRIPNDDRHRELLLNRCLLEYRYLDVEGEIKRWYDVHPLIKGIEQFQEALIQIEGT</sequence>
<dbReference type="RefSeq" id="WP_190838752.1">
    <property type="nucleotide sequence ID" value="NZ_CAWPPI010000134.1"/>
</dbReference>